<sequence>MIEVNLCSECGVPEPFSDAQVWLNNGDIVQKLNPHARIGFIESQSLDPLFANMAEIIGVSIEHLIINITARMTEAYTARLIPSGVRDMIVAGEIKPTTFIEPLMTYCHAVGYGKYEVIGHRYEKDEDDYLTVRIMKPFSIPMSAGALAGALSSVVGGEHEVTYEEISPGVYEFTTHWTEYPKGLREKLELQPYYHQEGDIQLDLCPKCGVPRAFARYKWNLEKGIIVNESLGRRMVLMAPQSLDRLFEELAAELGKTIEKIVVEAQRLFTKTGFYSLKKMGGEEELRLHLALRGLGNLREMKISPKGLLLRLENTATYLMTVGLMQGLFEMSFGMDSRVEWEVSKKGNLVMEAVPR</sequence>
<protein>
    <submittedName>
        <fullName evidence="1">Uncharacterized protein</fullName>
    </submittedName>
</protein>
<gene>
    <name evidence="1" type="ORF">A2Y75_12450</name>
</gene>
<dbReference type="EMBL" id="MELK01000028">
    <property type="protein sequence ID" value="OFW58028.1"/>
    <property type="molecule type" value="Genomic_DNA"/>
</dbReference>
<organism evidence="1 2">
    <name type="scientific">Candidatus Solincola sediminis</name>
    <dbReference type="NCBI Taxonomy" id="1797199"/>
    <lineage>
        <taxon>Bacteria</taxon>
        <taxon>Bacillati</taxon>
        <taxon>Actinomycetota</taxon>
        <taxon>Candidatus Geothermincolia</taxon>
        <taxon>Candidatus Geothermincolales</taxon>
        <taxon>Candidatus Geothermincolaceae</taxon>
        <taxon>Candidatus Solincola</taxon>
    </lineage>
</organism>
<reference evidence="1 2" key="1">
    <citation type="journal article" date="2016" name="Nat. Commun.">
        <title>Thousands of microbial genomes shed light on interconnected biogeochemical processes in an aquifer system.</title>
        <authorList>
            <person name="Anantharaman K."/>
            <person name="Brown C.T."/>
            <person name="Hug L.A."/>
            <person name="Sharon I."/>
            <person name="Castelle C.J."/>
            <person name="Probst A.J."/>
            <person name="Thomas B.C."/>
            <person name="Singh A."/>
            <person name="Wilkins M.J."/>
            <person name="Karaoz U."/>
            <person name="Brodie E.L."/>
            <person name="Williams K.H."/>
            <person name="Hubbard S.S."/>
            <person name="Banfield J.F."/>
        </authorList>
    </citation>
    <scope>NUCLEOTIDE SEQUENCE [LARGE SCALE GENOMIC DNA]</scope>
</reference>
<dbReference type="AlphaFoldDB" id="A0A1F2WME3"/>
<accession>A0A1F2WME3</accession>
<evidence type="ECO:0000313" key="2">
    <source>
        <dbReference type="Proteomes" id="UP000177876"/>
    </source>
</evidence>
<proteinExistence type="predicted"/>
<evidence type="ECO:0000313" key="1">
    <source>
        <dbReference type="EMBL" id="OFW58028.1"/>
    </source>
</evidence>
<comment type="caution">
    <text evidence="1">The sequence shown here is derived from an EMBL/GenBank/DDBJ whole genome shotgun (WGS) entry which is preliminary data.</text>
</comment>
<dbReference type="Proteomes" id="UP000177876">
    <property type="component" value="Unassembled WGS sequence"/>
</dbReference>
<name>A0A1F2WME3_9ACTN</name>